<dbReference type="InterPro" id="IPR002563">
    <property type="entry name" value="Flavin_Rdtase-like_dom"/>
</dbReference>
<comment type="similarity">
    <text evidence="4">Belongs to the flavoredoxin family.</text>
</comment>
<dbReference type="GO" id="GO:0010181">
    <property type="term" value="F:FMN binding"/>
    <property type="evidence" value="ECO:0007669"/>
    <property type="project" value="InterPro"/>
</dbReference>
<dbReference type="Proteomes" id="UP000234882">
    <property type="component" value="Chromosome"/>
</dbReference>
<proteinExistence type="inferred from homology"/>
<dbReference type="PANTHER" id="PTHR33798:SF5">
    <property type="entry name" value="FLAVIN REDUCTASE LIKE DOMAIN-CONTAINING PROTEIN"/>
    <property type="match status" value="1"/>
</dbReference>
<accession>A0A2K9MHS8</accession>
<protein>
    <submittedName>
        <fullName evidence="6">Flavin reductase family protein</fullName>
    </submittedName>
</protein>
<dbReference type="PANTHER" id="PTHR33798">
    <property type="entry name" value="FLAVOPROTEIN OXYGENASE"/>
    <property type="match status" value="1"/>
</dbReference>
<evidence type="ECO:0000259" key="5">
    <source>
        <dbReference type="SMART" id="SM00903"/>
    </source>
</evidence>
<comment type="cofactor">
    <cofactor evidence="1">
        <name>FMN</name>
        <dbReference type="ChEBI" id="CHEBI:58210"/>
    </cofactor>
</comment>
<reference evidence="7" key="1">
    <citation type="submission" date="2017-12" db="EMBL/GenBank/DDBJ databases">
        <title>Genomic analysis of Paracoccus sp. CBA4604.</title>
        <authorList>
            <person name="Roh S.W."/>
            <person name="Kim J.Y."/>
            <person name="Kim J.S."/>
        </authorList>
    </citation>
    <scope>NUCLEOTIDE SEQUENCE [LARGE SCALE GENOMIC DNA]</scope>
    <source>
        <strain evidence="7">CBA4604</strain>
    </source>
</reference>
<dbReference type="GO" id="GO:0016646">
    <property type="term" value="F:oxidoreductase activity, acting on the CH-NH group of donors, NAD or NADP as acceptor"/>
    <property type="evidence" value="ECO:0007669"/>
    <property type="project" value="UniProtKB-ARBA"/>
</dbReference>
<dbReference type="EMBL" id="CP025583">
    <property type="protein sequence ID" value="AUM75164.1"/>
    <property type="molecule type" value="Genomic_DNA"/>
</dbReference>
<evidence type="ECO:0000256" key="1">
    <source>
        <dbReference type="ARBA" id="ARBA00001917"/>
    </source>
</evidence>
<dbReference type="SUPFAM" id="SSF50475">
    <property type="entry name" value="FMN-binding split barrel"/>
    <property type="match status" value="1"/>
</dbReference>
<sequence length="219" mass="23546">MHFDLDQIDPKIGYKLMTSTVTPRPIAWVTTLAPQGTVNAAPYSFFNVMGHTPPTLVLGLLADPDKGFKDTAANILDGGEFVVNLVSEPLAAQMNITTMDAPRGFSELDAAGLTPLASRHVAPPQIAEAPVSFECQTFSTLVTGPHQAIAIGRILSIRIDDAFVLDAERGYVDTPAMQLIARMHGSGWYARSTALFQMTRPTFADWQSGAMPGADAKNE</sequence>
<dbReference type="SMART" id="SM00903">
    <property type="entry name" value="Flavin_Reduct"/>
    <property type="match status" value="1"/>
</dbReference>
<dbReference type="Pfam" id="PF01613">
    <property type="entry name" value="Flavin_Reduct"/>
    <property type="match status" value="1"/>
</dbReference>
<feature type="domain" description="Flavin reductase like" evidence="5">
    <location>
        <begin position="19"/>
        <end position="173"/>
    </location>
</feature>
<dbReference type="OrthoDB" id="9783347at2"/>
<gene>
    <name evidence="6" type="ORF">CYR75_13450</name>
</gene>
<name>A0A2K9MHS8_9RHOB</name>
<keyword evidence="2" id="KW-0285">Flavoprotein</keyword>
<evidence type="ECO:0000256" key="3">
    <source>
        <dbReference type="ARBA" id="ARBA00022643"/>
    </source>
</evidence>
<dbReference type="Gene3D" id="2.30.110.10">
    <property type="entry name" value="Electron Transport, Fmn-binding Protein, Chain A"/>
    <property type="match status" value="1"/>
</dbReference>
<dbReference type="AlphaFoldDB" id="A0A2K9MHS8"/>
<organism evidence="6 7">
    <name type="scientific">Paracoccus jeotgali</name>
    <dbReference type="NCBI Taxonomy" id="2065379"/>
    <lineage>
        <taxon>Bacteria</taxon>
        <taxon>Pseudomonadati</taxon>
        <taxon>Pseudomonadota</taxon>
        <taxon>Alphaproteobacteria</taxon>
        <taxon>Rhodobacterales</taxon>
        <taxon>Paracoccaceae</taxon>
        <taxon>Paracoccus</taxon>
    </lineage>
</organism>
<dbReference type="RefSeq" id="WP_101500509.1">
    <property type="nucleotide sequence ID" value="NZ_CP025583.1"/>
</dbReference>
<evidence type="ECO:0000256" key="4">
    <source>
        <dbReference type="ARBA" id="ARBA00038054"/>
    </source>
</evidence>
<dbReference type="KEGG" id="paru:CYR75_13450"/>
<evidence type="ECO:0000313" key="6">
    <source>
        <dbReference type="EMBL" id="AUM75164.1"/>
    </source>
</evidence>
<keyword evidence="7" id="KW-1185">Reference proteome</keyword>
<dbReference type="InterPro" id="IPR012349">
    <property type="entry name" value="Split_barrel_FMN-bd"/>
</dbReference>
<keyword evidence="3" id="KW-0288">FMN</keyword>
<evidence type="ECO:0000313" key="7">
    <source>
        <dbReference type="Proteomes" id="UP000234882"/>
    </source>
</evidence>
<evidence type="ECO:0000256" key="2">
    <source>
        <dbReference type="ARBA" id="ARBA00022630"/>
    </source>
</evidence>